<organism evidence="1 2">
    <name type="scientific">Psychroflexus salinarum</name>
    <dbReference type="NCBI Taxonomy" id="546024"/>
    <lineage>
        <taxon>Bacteria</taxon>
        <taxon>Pseudomonadati</taxon>
        <taxon>Bacteroidota</taxon>
        <taxon>Flavobacteriia</taxon>
        <taxon>Flavobacteriales</taxon>
        <taxon>Flavobacteriaceae</taxon>
        <taxon>Psychroflexus</taxon>
    </lineage>
</organism>
<evidence type="ECO:0000313" key="2">
    <source>
        <dbReference type="Proteomes" id="UP001597049"/>
    </source>
</evidence>
<dbReference type="RefSeq" id="WP_379657965.1">
    <property type="nucleotide sequence ID" value="NZ_JBHTIV010000009.1"/>
</dbReference>
<accession>A0ABW3GSN2</accession>
<protein>
    <submittedName>
        <fullName evidence="1">DUF4842 domain-containing protein</fullName>
    </submittedName>
</protein>
<proteinExistence type="predicted"/>
<keyword evidence="2" id="KW-1185">Reference proteome</keyword>
<dbReference type="EMBL" id="JBHTIV010000009">
    <property type="protein sequence ID" value="MFD0932648.1"/>
    <property type="molecule type" value="Genomic_DNA"/>
</dbReference>
<comment type="caution">
    <text evidence="1">The sequence shown here is derived from an EMBL/GenBank/DDBJ whole genome shotgun (WGS) entry which is preliminary data.</text>
</comment>
<sequence length="511" mass="56733">MKNLLKNLNLLFVCTAMVFMYSCQEDEIVSEETSGIEFVFTGDRVSNNAGAKAGDVKLGSDDGKEFEVCDMSLASYAVVEMAGMSYTIDLNVWGDNYKTDLVEVGPGSYEITSCMLYDSDDNPLYATPIEGSEFARFVDQSLPFSVEVENYRKIEYDIDVLCVENFTPPQFGFVFWDVNIKEVKNLCVFANFCEPEVGHQVATLEAFVYPNADETSETDLIWSGSADGDYNSEDVSNELLCVKLPYDSSLPTEEQSYFIELFVNGVLFQGTMPLDRVDMINEEDGYLHLNEDCDGDFDVFSNSYNIAWEDLNDDGAENDCDYNDFIVKTTSFTDIATGNLNFRFEPVARGAGYSHAFKFWLPGTGYVISGDAASVQEISGNTAVTVYPDTNQAFTPNGNFVNSVCGSTTGLGEVRTVTIESAPSDFVFYLLNPFDANLNVNGGPNYDLTIGNLFPSSTFIKDGETFHNGLITSMDWKHVQEGVDIRTVYGNNFETNFVPVSNIQDLYENCP</sequence>
<dbReference type="Proteomes" id="UP001597049">
    <property type="component" value="Unassembled WGS sequence"/>
</dbReference>
<dbReference type="PROSITE" id="PS51257">
    <property type="entry name" value="PROKAR_LIPOPROTEIN"/>
    <property type="match status" value="1"/>
</dbReference>
<gene>
    <name evidence="1" type="ORF">ACFQ0R_08595</name>
</gene>
<reference evidence="2" key="1">
    <citation type="journal article" date="2019" name="Int. J. Syst. Evol. Microbiol.">
        <title>The Global Catalogue of Microorganisms (GCM) 10K type strain sequencing project: providing services to taxonomists for standard genome sequencing and annotation.</title>
        <authorList>
            <consortium name="The Broad Institute Genomics Platform"/>
            <consortium name="The Broad Institute Genome Sequencing Center for Infectious Disease"/>
            <person name="Wu L."/>
            <person name="Ma J."/>
        </authorList>
    </citation>
    <scope>NUCLEOTIDE SEQUENCE [LARGE SCALE GENOMIC DNA]</scope>
    <source>
        <strain evidence="2">CCUG 56752</strain>
    </source>
</reference>
<evidence type="ECO:0000313" key="1">
    <source>
        <dbReference type="EMBL" id="MFD0932648.1"/>
    </source>
</evidence>
<name>A0ABW3GSN2_9FLAO</name>